<keyword evidence="3" id="KW-1185">Reference proteome</keyword>
<evidence type="ECO:0000313" key="2">
    <source>
        <dbReference type="EMBL" id="RPA71313.1"/>
    </source>
</evidence>
<protein>
    <submittedName>
        <fullName evidence="2">Uncharacterized protein</fullName>
    </submittedName>
</protein>
<evidence type="ECO:0000256" key="1">
    <source>
        <dbReference type="SAM" id="MobiDB-lite"/>
    </source>
</evidence>
<name>A0A3N4H9J2_ASCIM</name>
<reference evidence="2 3" key="1">
    <citation type="journal article" date="2018" name="Nat. Ecol. Evol.">
        <title>Pezizomycetes genomes reveal the molecular basis of ectomycorrhizal truffle lifestyle.</title>
        <authorList>
            <person name="Murat C."/>
            <person name="Payen T."/>
            <person name="Noel B."/>
            <person name="Kuo A."/>
            <person name="Morin E."/>
            <person name="Chen J."/>
            <person name="Kohler A."/>
            <person name="Krizsan K."/>
            <person name="Balestrini R."/>
            <person name="Da Silva C."/>
            <person name="Montanini B."/>
            <person name="Hainaut M."/>
            <person name="Levati E."/>
            <person name="Barry K.W."/>
            <person name="Belfiori B."/>
            <person name="Cichocki N."/>
            <person name="Clum A."/>
            <person name="Dockter R.B."/>
            <person name="Fauchery L."/>
            <person name="Guy J."/>
            <person name="Iotti M."/>
            <person name="Le Tacon F."/>
            <person name="Lindquist E.A."/>
            <person name="Lipzen A."/>
            <person name="Malagnac F."/>
            <person name="Mello A."/>
            <person name="Molinier V."/>
            <person name="Miyauchi S."/>
            <person name="Poulain J."/>
            <person name="Riccioni C."/>
            <person name="Rubini A."/>
            <person name="Sitrit Y."/>
            <person name="Splivallo R."/>
            <person name="Traeger S."/>
            <person name="Wang M."/>
            <person name="Zifcakova L."/>
            <person name="Wipf D."/>
            <person name="Zambonelli A."/>
            <person name="Paolocci F."/>
            <person name="Nowrousian M."/>
            <person name="Ottonello S."/>
            <person name="Baldrian P."/>
            <person name="Spatafora J.W."/>
            <person name="Henrissat B."/>
            <person name="Nagy L.G."/>
            <person name="Aury J.M."/>
            <person name="Wincker P."/>
            <person name="Grigoriev I.V."/>
            <person name="Bonfante P."/>
            <person name="Martin F.M."/>
        </authorList>
    </citation>
    <scope>NUCLEOTIDE SEQUENCE [LARGE SCALE GENOMIC DNA]</scope>
    <source>
        <strain evidence="2 3">RN42</strain>
    </source>
</reference>
<sequence>MASSDHGLTAESQSGHKRGHSSDSNESASLPPIPVSVQEVLALEIEQNLNQKPEKKKTKTGRKIEDEAAKSDESMESISSFDSNDSNVITYYDKSALGDVEPWASDIGVEPAAGSESDFGPDSACGSDLDPGESSGETSAEEDEEDSESDSESGSQEGHDDEDSKASEGPDDSEVGSERTTVDSKQSIANVGHTTIQSAPVLEEGSASKETKEEAQQKDPQSGFKKFLPFDPEIYDEWFESTSPECENLKWGENPCREKGRRFDQRHWSKVRLHGGAIRTSRPTL</sequence>
<feature type="compositionally biased region" description="Polar residues" evidence="1">
    <location>
        <begin position="183"/>
        <end position="198"/>
    </location>
</feature>
<feature type="region of interest" description="Disordered" evidence="1">
    <location>
        <begin position="107"/>
        <end position="227"/>
    </location>
</feature>
<feature type="compositionally biased region" description="Acidic residues" evidence="1">
    <location>
        <begin position="139"/>
        <end position="151"/>
    </location>
</feature>
<feature type="compositionally biased region" description="Basic and acidic residues" evidence="1">
    <location>
        <begin position="206"/>
        <end position="217"/>
    </location>
</feature>
<feature type="compositionally biased region" description="Basic and acidic residues" evidence="1">
    <location>
        <begin position="62"/>
        <end position="73"/>
    </location>
</feature>
<feature type="region of interest" description="Disordered" evidence="1">
    <location>
        <begin position="1"/>
        <end position="87"/>
    </location>
</feature>
<dbReference type="Proteomes" id="UP000275078">
    <property type="component" value="Unassembled WGS sequence"/>
</dbReference>
<dbReference type="EMBL" id="ML119945">
    <property type="protein sequence ID" value="RPA71313.1"/>
    <property type="molecule type" value="Genomic_DNA"/>
</dbReference>
<proteinExistence type="predicted"/>
<dbReference type="AlphaFoldDB" id="A0A3N4H9J2"/>
<evidence type="ECO:0000313" key="3">
    <source>
        <dbReference type="Proteomes" id="UP000275078"/>
    </source>
</evidence>
<accession>A0A3N4H9J2</accession>
<organism evidence="2 3">
    <name type="scientific">Ascobolus immersus RN42</name>
    <dbReference type="NCBI Taxonomy" id="1160509"/>
    <lineage>
        <taxon>Eukaryota</taxon>
        <taxon>Fungi</taxon>
        <taxon>Dikarya</taxon>
        <taxon>Ascomycota</taxon>
        <taxon>Pezizomycotina</taxon>
        <taxon>Pezizomycetes</taxon>
        <taxon>Pezizales</taxon>
        <taxon>Ascobolaceae</taxon>
        <taxon>Ascobolus</taxon>
    </lineage>
</organism>
<feature type="compositionally biased region" description="Polar residues" evidence="1">
    <location>
        <begin position="76"/>
        <end position="87"/>
    </location>
</feature>
<gene>
    <name evidence="2" type="ORF">BJ508DRAFT_367806</name>
</gene>